<evidence type="ECO:0000313" key="13">
    <source>
        <dbReference type="Proteomes" id="UP001365542"/>
    </source>
</evidence>
<keyword evidence="7" id="KW-0119">Carbohydrate metabolism</keyword>
<dbReference type="SMART" id="SM00236">
    <property type="entry name" value="fCBD"/>
    <property type="match status" value="1"/>
</dbReference>
<dbReference type="InterPro" id="IPR029058">
    <property type="entry name" value="AB_hydrolase_fold"/>
</dbReference>
<comment type="caution">
    <text evidence="12">The sequence shown here is derived from an EMBL/GenBank/DDBJ whole genome shotgun (WGS) entry which is preliminary data.</text>
</comment>
<dbReference type="AlphaFoldDB" id="A0AAV9WWP0"/>
<dbReference type="EMBL" id="JAVHJO010000015">
    <property type="protein sequence ID" value="KAK6527582.1"/>
    <property type="molecule type" value="Genomic_DNA"/>
</dbReference>
<evidence type="ECO:0000256" key="7">
    <source>
        <dbReference type="ARBA" id="ARBA00023277"/>
    </source>
</evidence>
<keyword evidence="6" id="KW-0325">Glycoprotein</keyword>
<protein>
    <recommendedName>
        <fullName evidence="11">CBM1 domain-containing protein</fullName>
    </recommendedName>
</protein>
<feature type="chain" id="PRO_5043339792" description="CBM1 domain-containing protein" evidence="10">
    <location>
        <begin position="19"/>
        <end position="379"/>
    </location>
</feature>
<evidence type="ECO:0000259" key="11">
    <source>
        <dbReference type="PROSITE" id="PS51164"/>
    </source>
</evidence>
<dbReference type="PROSITE" id="PS00562">
    <property type="entry name" value="CBM1_1"/>
    <property type="match status" value="1"/>
</dbReference>
<dbReference type="InterPro" id="IPR000254">
    <property type="entry name" value="CBD"/>
</dbReference>
<evidence type="ECO:0000256" key="4">
    <source>
        <dbReference type="ARBA" id="ARBA00022729"/>
    </source>
</evidence>
<dbReference type="GO" id="GO:0052689">
    <property type="term" value="F:carboxylic ester hydrolase activity"/>
    <property type="evidence" value="ECO:0007669"/>
    <property type="project" value="UniProtKB-KW"/>
</dbReference>
<evidence type="ECO:0000256" key="1">
    <source>
        <dbReference type="ARBA" id="ARBA00004613"/>
    </source>
</evidence>
<keyword evidence="4 10" id="KW-0732">Signal</keyword>
<dbReference type="InterPro" id="IPR010126">
    <property type="entry name" value="Esterase_phb"/>
</dbReference>
<evidence type="ECO:0000256" key="6">
    <source>
        <dbReference type="ARBA" id="ARBA00023180"/>
    </source>
</evidence>
<evidence type="ECO:0000256" key="3">
    <source>
        <dbReference type="ARBA" id="ARBA00022525"/>
    </source>
</evidence>
<organism evidence="12 13">
    <name type="scientific">Orbilia ellipsospora</name>
    <dbReference type="NCBI Taxonomy" id="2528407"/>
    <lineage>
        <taxon>Eukaryota</taxon>
        <taxon>Fungi</taxon>
        <taxon>Dikarya</taxon>
        <taxon>Ascomycota</taxon>
        <taxon>Pezizomycotina</taxon>
        <taxon>Orbiliomycetes</taxon>
        <taxon>Orbiliales</taxon>
        <taxon>Orbiliaceae</taxon>
        <taxon>Orbilia</taxon>
    </lineage>
</organism>
<feature type="region of interest" description="Disordered" evidence="9">
    <location>
        <begin position="307"/>
        <end position="345"/>
    </location>
</feature>
<comment type="subcellular location">
    <subcellularLocation>
        <location evidence="1">Secreted</location>
    </subcellularLocation>
</comment>
<reference evidence="12 13" key="1">
    <citation type="submission" date="2019-10" db="EMBL/GenBank/DDBJ databases">
        <authorList>
            <person name="Palmer J.M."/>
        </authorList>
    </citation>
    <scope>NUCLEOTIDE SEQUENCE [LARGE SCALE GENOMIC DNA]</scope>
    <source>
        <strain evidence="12 13">TWF694</strain>
    </source>
</reference>
<evidence type="ECO:0000256" key="8">
    <source>
        <dbReference type="ARBA" id="ARBA00023326"/>
    </source>
</evidence>
<dbReference type="GO" id="GO:0030248">
    <property type="term" value="F:cellulose binding"/>
    <property type="evidence" value="ECO:0007669"/>
    <property type="project" value="InterPro"/>
</dbReference>
<feature type="signal peptide" evidence="10">
    <location>
        <begin position="1"/>
        <end position="18"/>
    </location>
</feature>
<keyword evidence="3" id="KW-0964">Secreted</keyword>
<accession>A0AAV9WWP0</accession>
<feature type="domain" description="CBM1" evidence="11">
    <location>
        <begin position="344"/>
        <end position="379"/>
    </location>
</feature>
<keyword evidence="13" id="KW-1185">Reference proteome</keyword>
<proteinExistence type="predicted"/>
<dbReference type="GO" id="GO:0000272">
    <property type="term" value="P:polysaccharide catabolic process"/>
    <property type="evidence" value="ECO:0007669"/>
    <property type="project" value="UniProtKB-KW"/>
</dbReference>
<dbReference type="SUPFAM" id="SSF53474">
    <property type="entry name" value="alpha/beta-Hydrolases"/>
    <property type="match status" value="1"/>
</dbReference>
<keyword evidence="5" id="KW-0378">Hydrolase</keyword>
<keyword evidence="8" id="KW-0624">Polysaccharide degradation</keyword>
<gene>
    <name evidence="12" type="ORF">TWF694_004566</name>
</gene>
<dbReference type="PANTHER" id="PTHR43037">
    <property type="entry name" value="UNNAMED PRODUCT-RELATED"/>
    <property type="match status" value="1"/>
</dbReference>
<evidence type="ECO:0000256" key="2">
    <source>
        <dbReference type="ARBA" id="ARBA00022487"/>
    </source>
</evidence>
<evidence type="ECO:0000256" key="10">
    <source>
        <dbReference type="SAM" id="SignalP"/>
    </source>
</evidence>
<evidence type="ECO:0000256" key="5">
    <source>
        <dbReference type="ARBA" id="ARBA00022801"/>
    </source>
</evidence>
<dbReference type="InterPro" id="IPR050955">
    <property type="entry name" value="Plant_Biomass_Hydrol_Est"/>
</dbReference>
<dbReference type="Pfam" id="PF10503">
    <property type="entry name" value="Esterase_PHB"/>
    <property type="match status" value="1"/>
</dbReference>
<dbReference type="GO" id="GO:0005576">
    <property type="term" value="C:extracellular region"/>
    <property type="evidence" value="ECO:0007669"/>
    <property type="project" value="UniProtKB-SubCell"/>
</dbReference>
<sequence>MLSYLWGLLLSTAILVYGASLQSVSGWGSNPSGIQMSIYVPDKLASKPPILIAASNGQQMYSSSNFKTYADQYGFIVIYPSSSTAQGIACWDNHSPQSLTRNGGGDTQGLVQQVQYALNKYNGDSSRVYVMGFSSGAMMTDNLAATYPDVFEAGALFSGVPACCWAGAGGSNPANTNTSCANGQIIHTPQDWGNFARNTIPGGYSGRRTRLQIWHGSGDTLVLPANFQEELKQWSNVLSLSLSATVNNNPENGYTEYQYGDGKQLVGYLAAGLNHGGIPYHETLVLSFFGLLGGPATSTTSTTTKTITPVITTGGPKTTTTTTKTTTTTSKTTTPMVTTPPTGGTQTKWGQCGGIGWTGATACSGSTCSTLNPYYAQCL</sequence>
<evidence type="ECO:0000313" key="12">
    <source>
        <dbReference type="EMBL" id="KAK6527582.1"/>
    </source>
</evidence>
<keyword evidence="2" id="KW-0719">Serine esterase</keyword>
<dbReference type="PROSITE" id="PS51164">
    <property type="entry name" value="CBM1_2"/>
    <property type="match status" value="1"/>
</dbReference>
<dbReference type="Proteomes" id="UP001365542">
    <property type="component" value="Unassembled WGS sequence"/>
</dbReference>
<dbReference type="Pfam" id="PF00734">
    <property type="entry name" value="CBM_1"/>
    <property type="match status" value="1"/>
</dbReference>
<evidence type="ECO:0000256" key="9">
    <source>
        <dbReference type="SAM" id="MobiDB-lite"/>
    </source>
</evidence>
<dbReference type="PANTHER" id="PTHR43037:SF3">
    <property type="entry name" value="FERULOYL ESTERASE B"/>
    <property type="match status" value="1"/>
</dbReference>
<name>A0AAV9WWP0_9PEZI</name>
<dbReference type="Gene3D" id="3.40.50.1820">
    <property type="entry name" value="alpha/beta hydrolase"/>
    <property type="match status" value="1"/>
</dbReference>